<name>A0A2W4VXJ5_9CYAN</name>
<reference evidence="1 2" key="1">
    <citation type="submission" date="2018-04" db="EMBL/GenBank/DDBJ databases">
        <authorList>
            <person name="Go L.Y."/>
            <person name="Mitchell J.A."/>
        </authorList>
    </citation>
    <scope>NUCLEOTIDE SEQUENCE [LARGE SCALE GENOMIC DNA]</scope>
    <source>
        <strain evidence="1">ULC066bin1</strain>
    </source>
</reference>
<sequence>MEEEFEFRLPKGMIGANGELHHQGKIKLLTAKDELIVQKLSRRYPDTDLVFLLLSQAIAKLGNLNKVTSEQLEQLFLPDFFYLQNLFRSLQPQNVNASGEL</sequence>
<evidence type="ECO:0000313" key="2">
    <source>
        <dbReference type="Proteomes" id="UP000249467"/>
    </source>
</evidence>
<organism evidence="1 2">
    <name type="scientific">Pseudanabaena frigida</name>
    <dbReference type="NCBI Taxonomy" id="945775"/>
    <lineage>
        <taxon>Bacteria</taxon>
        <taxon>Bacillati</taxon>
        <taxon>Cyanobacteriota</taxon>
        <taxon>Cyanophyceae</taxon>
        <taxon>Pseudanabaenales</taxon>
        <taxon>Pseudanabaenaceae</taxon>
        <taxon>Pseudanabaena</taxon>
    </lineage>
</organism>
<proteinExistence type="predicted"/>
<protein>
    <recommendedName>
        <fullName evidence="3">Phage tail assembly protein</fullName>
    </recommendedName>
</protein>
<gene>
    <name evidence="1" type="ORF">DCF19_19765</name>
</gene>
<evidence type="ECO:0000313" key="1">
    <source>
        <dbReference type="EMBL" id="PZO37066.1"/>
    </source>
</evidence>
<reference evidence="1 2" key="2">
    <citation type="submission" date="2018-06" db="EMBL/GenBank/DDBJ databases">
        <title>Metagenomic assembly of (sub)arctic Cyanobacteria and their associated microbiome from non-axenic cultures.</title>
        <authorList>
            <person name="Baurain D."/>
        </authorList>
    </citation>
    <scope>NUCLEOTIDE SEQUENCE [LARGE SCALE GENOMIC DNA]</scope>
    <source>
        <strain evidence="1">ULC066bin1</strain>
    </source>
</reference>
<dbReference type="AlphaFoldDB" id="A0A2W4VXJ5"/>
<dbReference type="EMBL" id="QBML01000034">
    <property type="protein sequence ID" value="PZO37066.1"/>
    <property type="molecule type" value="Genomic_DNA"/>
</dbReference>
<comment type="caution">
    <text evidence="1">The sequence shown here is derived from an EMBL/GenBank/DDBJ whole genome shotgun (WGS) entry which is preliminary data.</text>
</comment>
<dbReference type="Proteomes" id="UP000249467">
    <property type="component" value="Unassembled WGS sequence"/>
</dbReference>
<accession>A0A2W4VXJ5</accession>
<evidence type="ECO:0008006" key="3">
    <source>
        <dbReference type="Google" id="ProtNLM"/>
    </source>
</evidence>